<evidence type="ECO:0000313" key="2">
    <source>
        <dbReference type="Proteomes" id="UP001152798"/>
    </source>
</evidence>
<reference evidence="1" key="1">
    <citation type="submission" date="2022-01" db="EMBL/GenBank/DDBJ databases">
        <authorList>
            <person name="King R."/>
        </authorList>
    </citation>
    <scope>NUCLEOTIDE SEQUENCE</scope>
</reference>
<sequence>MHHALDIYSGKQQDVNNVILNRHTEEEGEISSLFKIQEETCCYFFITCIYCMNENF</sequence>
<organism evidence="1 2">
    <name type="scientific">Nezara viridula</name>
    <name type="common">Southern green stink bug</name>
    <name type="synonym">Cimex viridulus</name>
    <dbReference type="NCBI Taxonomy" id="85310"/>
    <lineage>
        <taxon>Eukaryota</taxon>
        <taxon>Metazoa</taxon>
        <taxon>Ecdysozoa</taxon>
        <taxon>Arthropoda</taxon>
        <taxon>Hexapoda</taxon>
        <taxon>Insecta</taxon>
        <taxon>Pterygota</taxon>
        <taxon>Neoptera</taxon>
        <taxon>Paraneoptera</taxon>
        <taxon>Hemiptera</taxon>
        <taxon>Heteroptera</taxon>
        <taxon>Panheteroptera</taxon>
        <taxon>Pentatomomorpha</taxon>
        <taxon>Pentatomoidea</taxon>
        <taxon>Pentatomidae</taxon>
        <taxon>Pentatominae</taxon>
        <taxon>Nezara</taxon>
    </lineage>
</organism>
<name>A0A9P0GX40_NEZVI</name>
<proteinExistence type="predicted"/>
<dbReference type="Proteomes" id="UP001152798">
    <property type="component" value="Chromosome 1"/>
</dbReference>
<protein>
    <submittedName>
        <fullName evidence="1">Uncharacterized protein</fullName>
    </submittedName>
</protein>
<keyword evidence="2" id="KW-1185">Reference proteome</keyword>
<evidence type="ECO:0000313" key="1">
    <source>
        <dbReference type="EMBL" id="CAH1389308.1"/>
    </source>
</evidence>
<gene>
    <name evidence="1" type="ORF">NEZAVI_LOCUS733</name>
</gene>
<dbReference type="EMBL" id="OV725077">
    <property type="protein sequence ID" value="CAH1389308.1"/>
    <property type="molecule type" value="Genomic_DNA"/>
</dbReference>
<dbReference type="AlphaFoldDB" id="A0A9P0GX40"/>
<accession>A0A9P0GX40</accession>